<dbReference type="Proteomes" id="UP001595973">
    <property type="component" value="Unassembled WGS sequence"/>
</dbReference>
<dbReference type="PRINTS" id="PR00412">
    <property type="entry name" value="EPOXHYDRLASE"/>
</dbReference>
<dbReference type="RefSeq" id="WP_380722570.1">
    <property type="nucleotide sequence ID" value="NZ_JBHSGI010000034.1"/>
</dbReference>
<dbReference type="GO" id="GO:0016787">
    <property type="term" value="F:hydrolase activity"/>
    <property type="evidence" value="ECO:0007669"/>
    <property type="project" value="UniProtKB-KW"/>
</dbReference>
<dbReference type="SUPFAM" id="SSF53474">
    <property type="entry name" value="alpha/beta-Hydrolases"/>
    <property type="match status" value="1"/>
</dbReference>
<dbReference type="PANTHER" id="PTHR43433:SF5">
    <property type="entry name" value="AB HYDROLASE-1 DOMAIN-CONTAINING PROTEIN"/>
    <property type="match status" value="1"/>
</dbReference>
<evidence type="ECO:0000259" key="2">
    <source>
        <dbReference type="Pfam" id="PF00561"/>
    </source>
</evidence>
<dbReference type="PRINTS" id="PR00111">
    <property type="entry name" value="ABHYDROLASE"/>
</dbReference>
<evidence type="ECO:0000313" key="4">
    <source>
        <dbReference type="Proteomes" id="UP001595973"/>
    </source>
</evidence>
<dbReference type="PANTHER" id="PTHR43433">
    <property type="entry name" value="HYDROLASE, ALPHA/BETA FOLD FAMILY PROTEIN"/>
    <property type="match status" value="1"/>
</dbReference>
<feature type="signal peptide" evidence="1">
    <location>
        <begin position="1"/>
        <end position="17"/>
    </location>
</feature>
<dbReference type="InterPro" id="IPR000639">
    <property type="entry name" value="Epox_hydrolase-like"/>
</dbReference>
<dbReference type="InterPro" id="IPR000073">
    <property type="entry name" value="AB_hydrolase_1"/>
</dbReference>
<organism evidence="3 4">
    <name type="scientific">Seohaeicola nanhaiensis</name>
    <dbReference type="NCBI Taxonomy" id="1387282"/>
    <lineage>
        <taxon>Bacteria</taxon>
        <taxon>Pseudomonadati</taxon>
        <taxon>Pseudomonadota</taxon>
        <taxon>Alphaproteobacteria</taxon>
        <taxon>Rhodobacterales</taxon>
        <taxon>Roseobacteraceae</taxon>
        <taxon>Seohaeicola</taxon>
    </lineage>
</organism>
<keyword evidence="1" id="KW-0732">Signal</keyword>
<gene>
    <name evidence="3" type="ORF">ACFO5X_24490</name>
</gene>
<comment type="caution">
    <text evidence="3">The sequence shown here is derived from an EMBL/GenBank/DDBJ whole genome shotgun (WGS) entry which is preliminary data.</text>
</comment>
<dbReference type="EMBL" id="JBHSGI010000034">
    <property type="protein sequence ID" value="MFC4671732.1"/>
    <property type="molecule type" value="Genomic_DNA"/>
</dbReference>
<name>A0ABV9KNJ3_9RHOB</name>
<sequence>MARKFLTFLGVAVPVLAGVTLWAAARHEARAEAEYPPEGQMLDIDGVRVHAVVMGNGPDLVLIHGASGSTRDMTFALAPALAERYRVIVIDRPGLGYTERLNTTGATITQQADLLAEAARRLGADRPLVLGHSYGGAVALAWAVHHPDRISGLVALSAASQVWDGSLPLFYHITSSRLGSLFVVPLITAFVPDRVVENAVEEVFEPQPEPEGYAEYFGPSLTLRRVSMRANAAQRSNLLEEIRTLQPRYGEIAVPTEIVHGTADTTVGLQIHSEKLVHQIPGAVLTRLPGIGHMAHHAAQAEVIAAIDRVAARAGLR</sequence>
<evidence type="ECO:0000313" key="3">
    <source>
        <dbReference type="EMBL" id="MFC4671732.1"/>
    </source>
</evidence>
<feature type="domain" description="AB hydrolase-1" evidence="2">
    <location>
        <begin position="60"/>
        <end position="296"/>
    </location>
</feature>
<evidence type="ECO:0000256" key="1">
    <source>
        <dbReference type="SAM" id="SignalP"/>
    </source>
</evidence>
<feature type="chain" id="PRO_5047028575" evidence="1">
    <location>
        <begin position="18"/>
        <end position="317"/>
    </location>
</feature>
<protein>
    <submittedName>
        <fullName evidence="3">Alpha/beta fold hydrolase</fullName>
    </submittedName>
</protein>
<accession>A0ABV9KNJ3</accession>
<keyword evidence="4" id="KW-1185">Reference proteome</keyword>
<proteinExistence type="predicted"/>
<dbReference type="Pfam" id="PF00561">
    <property type="entry name" value="Abhydrolase_1"/>
    <property type="match status" value="1"/>
</dbReference>
<dbReference type="InterPro" id="IPR050471">
    <property type="entry name" value="AB_hydrolase"/>
</dbReference>
<dbReference type="Gene3D" id="3.40.50.1820">
    <property type="entry name" value="alpha/beta hydrolase"/>
    <property type="match status" value="1"/>
</dbReference>
<reference evidence="4" key="1">
    <citation type="journal article" date="2019" name="Int. J. Syst. Evol. Microbiol.">
        <title>The Global Catalogue of Microorganisms (GCM) 10K type strain sequencing project: providing services to taxonomists for standard genome sequencing and annotation.</title>
        <authorList>
            <consortium name="The Broad Institute Genomics Platform"/>
            <consortium name="The Broad Institute Genome Sequencing Center for Infectious Disease"/>
            <person name="Wu L."/>
            <person name="Ma J."/>
        </authorList>
    </citation>
    <scope>NUCLEOTIDE SEQUENCE [LARGE SCALE GENOMIC DNA]</scope>
    <source>
        <strain evidence="4">CGMCC 4.7283</strain>
    </source>
</reference>
<keyword evidence="3" id="KW-0378">Hydrolase</keyword>
<dbReference type="InterPro" id="IPR029058">
    <property type="entry name" value="AB_hydrolase_fold"/>
</dbReference>